<keyword evidence="2" id="KW-1133">Transmembrane helix</keyword>
<feature type="transmembrane region" description="Helical" evidence="2">
    <location>
        <begin position="139"/>
        <end position="160"/>
    </location>
</feature>
<evidence type="ECO:0000256" key="1">
    <source>
        <dbReference type="SAM" id="MobiDB-lite"/>
    </source>
</evidence>
<feature type="transmembrane region" description="Helical" evidence="2">
    <location>
        <begin position="100"/>
        <end position="119"/>
    </location>
</feature>
<dbReference type="OrthoDB" id="2955631at2"/>
<evidence type="ECO:0000256" key="2">
    <source>
        <dbReference type="SAM" id="Phobius"/>
    </source>
</evidence>
<feature type="transmembrane region" description="Helical" evidence="2">
    <location>
        <begin position="60"/>
        <end position="80"/>
    </location>
</feature>
<reference evidence="3 4" key="1">
    <citation type="submission" date="2017-02" db="EMBL/GenBank/DDBJ databases">
        <title>Streptomyces pactum ACT12 Genome sequencing and assembly.</title>
        <authorList>
            <person name="Xue Q."/>
            <person name="Yan X."/>
            <person name="Jia L."/>
            <person name="Yan H."/>
        </authorList>
    </citation>
    <scope>NUCLEOTIDE SEQUENCE [LARGE SCALE GENOMIC DNA]</scope>
    <source>
        <strain evidence="3 4">ACT12</strain>
    </source>
</reference>
<evidence type="ECO:0008006" key="5">
    <source>
        <dbReference type="Google" id="ProtNLM"/>
    </source>
</evidence>
<dbReference type="KEGG" id="spac:B1H29_01640"/>
<dbReference type="RefSeq" id="WP_055421478.1">
    <property type="nucleotide sequence ID" value="NZ_CP019724.1"/>
</dbReference>
<keyword evidence="4" id="KW-1185">Reference proteome</keyword>
<keyword evidence="2" id="KW-0812">Transmembrane</keyword>
<evidence type="ECO:0000313" key="4">
    <source>
        <dbReference type="Proteomes" id="UP000189443"/>
    </source>
</evidence>
<dbReference type="Pfam" id="PF10011">
    <property type="entry name" value="DUF2254"/>
    <property type="match status" value="1"/>
</dbReference>
<protein>
    <recommendedName>
        <fullName evidence="5">DUF2254 domain-containing protein</fullName>
    </recommendedName>
</protein>
<dbReference type="InterPro" id="IPR018723">
    <property type="entry name" value="DUF2254_membrane"/>
</dbReference>
<dbReference type="AlphaFoldDB" id="A0A1S6J238"/>
<proteinExistence type="predicted"/>
<name>A0A1S6J238_9ACTN</name>
<dbReference type="Proteomes" id="UP000189443">
    <property type="component" value="Chromosome"/>
</dbReference>
<dbReference type="EMBL" id="CP019724">
    <property type="protein sequence ID" value="AQS65813.1"/>
    <property type="molecule type" value="Genomic_DNA"/>
</dbReference>
<feature type="region of interest" description="Disordered" evidence="1">
    <location>
        <begin position="183"/>
        <end position="215"/>
    </location>
</feature>
<sequence length="450" mass="48865">MRDTLRAQLWPLPTLGIVLAVVAGVGLPRMDKRIQHDVPAWLRDYLFGGNADAARSVLEAIAGSLVTVTALTFSLTVLTLQLASSQFSPRLLRTFTADRYVQTTLALFLATFTYALTVLRTVRTGEDERTGFVPQVSVTVAFLLTLASVLGLVLFLSHLAREIRVETMMSRVHWAADRTIQRLLPRQEDTPPGGSAAGNHRGASPEPPPNALTLTTRTSGFLTSVDEEALLNAAVEADAILLIDRHPGSSLVTGTPMGAAWPHTSEPFTSETRARLAGAVAEAVTTGAERTDHQDIAFGLRQLTDIAAKALSPAVNDPTTAVHALSHSSALLCELAQRHLDPHLLLDDDQQVRVVLRRPDLEDLLDLAVAQPMRYGATEPAVLARIAMLLRELAWNGTPAHQPPVQSALTRLRATIDAQDFHPTERLRLTELTHLVERALAGRWTHGPVP</sequence>
<gene>
    <name evidence="3" type="ORF">B1H29_01640</name>
</gene>
<organism evidence="3 4">
    <name type="scientific">Streptomyces pactum</name>
    <dbReference type="NCBI Taxonomy" id="68249"/>
    <lineage>
        <taxon>Bacteria</taxon>
        <taxon>Bacillati</taxon>
        <taxon>Actinomycetota</taxon>
        <taxon>Actinomycetes</taxon>
        <taxon>Kitasatosporales</taxon>
        <taxon>Streptomycetaceae</taxon>
        <taxon>Streptomyces</taxon>
    </lineage>
</organism>
<keyword evidence="2" id="KW-0472">Membrane</keyword>
<accession>A0A1S6J238</accession>
<evidence type="ECO:0000313" key="3">
    <source>
        <dbReference type="EMBL" id="AQS65813.1"/>
    </source>
</evidence>
<feature type="transmembrane region" description="Helical" evidence="2">
    <location>
        <begin position="9"/>
        <end position="27"/>
    </location>
</feature>